<reference evidence="4" key="1">
    <citation type="journal article" date="2019" name="Int. J. Syst. Evol. Microbiol.">
        <title>The Global Catalogue of Microorganisms (GCM) 10K type strain sequencing project: providing services to taxonomists for standard genome sequencing and annotation.</title>
        <authorList>
            <consortium name="The Broad Institute Genomics Platform"/>
            <consortium name="The Broad Institute Genome Sequencing Center for Infectious Disease"/>
            <person name="Wu L."/>
            <person name="Ma J."/>
        </authorList>
    </citation>
    <scope>NUCLEOTIDE SEQUENCE [LARGE SCALE GENOMIC DNA]</scope>
    <source>
        <strain evidence="4">JCM 31202</strain>
    </source>
</reference>
<keyword evidence="2" id="KW-0472">Membrane</keyword>
<keyword evidence="2" id="KW-0812">Transmembrane</keyword>
<gene>
    <name evidence="3" type="ORF">ACFQ11_34670</name>
</gene>
<evidence type="ECO:0000313" key="4">
    <source>
        <dbReference type="Proteomes" id="UP001596972"/>
    </source>
</evidence>
<dbReference type="InterPro" id="IPR021215">
    <property type="entry name" value="DUF2752"/>
</dbReference>
<keyword evidence="2" id="KW-1133">Transmembrane helix</keyword>
<feature type="transmembrane region" description="Helical" evidence="2">
    <location>
        <begin position="134"/>
        <end position="158"/>
    </location>
</feature>
<evidence type="ECO:0000256" key="1">
    <source>
        <dbReference type="SAM" id="MobiDB-lite"/>
    </source>
</evidence>
<keyword evidence="4" id="KW-1185">Reference proteome</keyword>
<feature type="region of interest" description="Disordered" evidence="1">
    <location>
        <begin position="1"/>
        <end position="24"/>
    </location>
</feature>
<feature type="transmembrane region" description="Helical" evidence="2">
    <location>
        <begin position="94"/>
        <end position="113"/>
    </location>
</feature>
<dbReference type="EMBL" id="JBHTJA010000146">
    <property type="protein sequence ID" value="MFD0905563.1"/>
    <property type="molecule type" value="Genomic_DNA"/>
</dbReference>
<name>A0ABW3F363_9ACTN</name>
<feature type="transmembrane region" description="Helical" evidence="2">
    <location>
        <begin position="33"/>
        <end position="52"/>
    </location>
</feature>
<dbReference type="Pfam" id="PF10825">
    <property type="entry name" value="DUF2752"/>
    <property type="match status" value="1"/>
</dbReference>
<evidence type="ECO:0000313" key="3">
    <source>
        <dbReference type="EMBL" id="MFD0905563.1"/>
    </source>
</evidence>
<accession>A0ABW3F363</accession>
<sequence>MTQEHRLAPPLRGEPSPGGDGASPGVSAAVRRLLAPLGVMVLTAGVVGYVAAVDPNEQGHYPTCPFLALSGYQCPGCGALRTVHAVAHGQLGEAVALNVFTVAMLPVLLFFWVRWAVARARDRPTRTKAADPRLIWAFFAVVIVFWVVRNLPFGAALAA</sequence>
<organism evidence="3 4">
    <name type="scientific">Actinomadura sediminis</name>
    <dbReference type="NCBI Taxonomy" id="1038904"/>
    <lineage>
        <taxon>Bacteria</taxon>
        <taxon>Bacillati</taxon>
        <taxon>Actinomycetota</taxon>
        <taxon>Actinomycetes</taxon>
        <taxon>Streptosporangiales</taxon>
        <taxon>Thermomonosporaceae</taxon>
        <taxon>Actinomadura</taxon>
    </lineage>
</organism>
<proteinExistence type="predicted"/>
<comment type="caution">
    <text evidence="3">The sequence shown here is derived from an EMBL/GenBank/DDBJ whole genome shotgun (WGS) entry which is preliminary data.</text>
</comment>
<dbReference type="RefSeq" id="WP_378306607.1">
    <property type="nucleotide sequence ID" value="NZ_JBHTJA010000146.1"/>
</dbReference>
<evidence type="ECO:0000256" key="2">
    <source>
        <dbReference type="SAM" id="Phobius"/>
    </source>
</evidence>
<protein>
    <submittedName>
        <fullName evidence="3">DUF2752 domain-containing protein</fullName>
    </submittedName>
</protein>
<dbReference type="Proteomes" id="UP001596972">
    <property type="component" value="Unassembled WGS sequence"/>
</dbReference>